<reference evidence="2" key="1">
    <citation type="journal article" date="2013" name="Genome">
        <title>Draft Genome Sequences of Porphyromonas crevioricanis JCM 15906T and Porphyromonas cansulci JCM 13913T Isolated from a Canine Oral Cavity.</title>
        <authorList>
            <person name="Sakamoto M."/>
            <person name="Tanaka N."/>
            <person name="Shiwa Y."/>
            <person name="Yoshikawa H."/>
            <person name="Ohkuma M."/>
        </authorList>
    </citation>
    <scope>NUCLEOTIDE SEQUENCE [LARGE SCALE GENOMIC DNA]</scope>
    <source>
        <strain evidence="2">JCM 15906</strain>
    </source>
</reference>
<comment type="caution">
    <text evidence="1">The sequence shown here is derived from an EMBL/GenBank/DDBJ whole genome shotgun (WGS) entry which is preliminary data.</text>
</comment>
<evidence type="ECO:0000313" key="1">
    <source>
        <dbReference type="EMBL" id="GAD05921.1"/>
    </source>
</evidence>
<dbReference type="Proteomes" id="UP000018031">
    <property type="component" value="Unassembled WGS sequence"/>
</dbReference>
<reference evidence="1 2" key="2">
    <citation type="journal article" date="2013" name="Genome Announc.">
        <title>Draft Genome Sequences of Porphyromonas crevioricanis JCM 15906T and Porphyromonas cansulci JCM 13913T Isolated from a Canine Oral Cavity.</title>
        <authorList>
            <person name="Sakamoto M."/>
            <person name="Tanaka N."/>
            <person name="Shiwa Y."/>
            <person name="Yoshikawa H."/>
            <person name="Ohkuma M."/>
        </authorList>
    </citation>
    <scope>NUCLEOTIDE SEQUENCE [LARGE SCALE GENOMIC DNA]</scope>
    <source>
        <strain evidence="1 2">JCM 15906</strain>
    </source>
</reference>
<evidence type="ECO:0000313" key="2">
    <source>
        <dbReference type="Proteomes" id="UP000018031"/>
    </source>
</evidence>
<organism evidence="1 2">
    <name type="scientific">Porphyromonas crevioricanis JCM 15906</name>
    <dbReference type="NCBI Taxonomy" id="1305617"/>
    <lineage>
        <taxon>Bacteria</taxon>
        <taxon>Pseudomonadati</taxon>
        <taxon>Bacteroidota</taxon>
        <taxon>Bacteroidia</taxon>
        <taxon>Bacteroidales</taxon>
        <taxon>Porphyromonadaceae</taxon>
        <taxon>Porphyromonas</taxon>
    </lineage>
</organism>
<dbReference type="AlphaFoldDB" id="T1CIH3"/>
<accession>T1CIH3</accession>
<proteinExistence type="predicted"/>
<sequence length="69" mass="7880">MKVLPSFFDFISSKSGAFFLSSSVEIPNKRLACVDCYVSLRLRLPVLALNLSKVILRIEDFKRRTEGRT</sequence>
<dbReference type="EMBL" id="BAOU01000045">
    <property type="protein sequence ID" value="GAD05921.1"/>
    <property type="molecule type" value="Genomic_DNA"/>
</dbReference>
<name>T1CIH3_9PORP</name>
<gene>
    <name evidence="1" type="ORF">PORCRE_1631</name>
</gene>
<protein>
    <submittedName>
        <fullName evidence="1">Uncharacterized protein</fullName>
    </submittedName>
</protein>